<accession>A0A2M8EY39</accession>
<dbReference type="AlphaFoldDB" id="A0A2M8EY39"/>
<reference evidence="3" key="1">
    <citation type="submission" date="2017-09" db="EMBL/GenBank/DDBJ databases">
        <title>Depth-based differentiation of microbial function through sediment-hosted aquifers and enrichment of novel symbionts in the deep terrestrial subsurface.</title>
        <authorList>
            <person name="Probst A.J."/>
            <person name="Ladd B."/>
            <person name="Jarett J.K."/>
            <person name="Geller-Mcgrath D.E."/>
            <person name="Sieber C.M.K."/>
            <person name="Emerson J.B."/>
            <person name="Anantharaman K."/>
            <person name="Thomas B.C."/>
            <person name="Malmstrom R."/>
            <person name="Stieglmeier M."/>
            <person name="Klingl A."/>
            <person name="Woyke T."/>
            <person name="Ryan C.M."/>
            <person name="Banfield J.F."/>
        </authorList>
    </citation>
    <scope>NUCLEOTIDE SEQUENCE [LARGE SCALE GENOMIC DNA]</scope>
</reference>
<name>A0A2M8EY39_9BACT</name>
<keyword evidence="1" id="KW-0812">Transmembrane</keyword>
<keyword evidence="1" id="KW-0472">Membrane</keyword>
<proteinExistence type="predicted"/>
<dbReference type="Proteomes" id="UP000231383">
    <property type="component" value="Unassembled WGS sequence"/>
</dbReference>
<evidence type="ECO:0000313" key="2">
    <source>
        <dbReference type="EMBL" id="PJC31119.1"/>
    </source>
</evidence>
<evidence type="ECO:0000256" key="1">
    <source>
        <dbReference type="SAM" id="Phobius"/>
    </source>
</evidence>
<feature type="transmembrane region" description="Helical" evidence="1">
    <location>
        <begin position="17"/>
        <end position="38"/>
    </location>
</feature>
<evidence type="ECO:0000313" key="3">
    <source>
        <dbReference type="Proteomes" id="UP000231383"/>
    </source>
</evidence>
<gene>
    <name evidence="2" type="ORF">CO051_04330</name>
</gene>
<keyword evidence="1" id="KW-1133">Transmembrane helix</keyword>
<dbReference type="EMBL" id="PFSC01000119">
    <property type="protein sequence ID" value="PJC31119.1"/>
    <property type="molecule type" value="Genomic_DNA"/>
</dbReference>
<organism evidence="2 3">
    <name type="scientific">Candidatus Roizmanbacteria bacterium CG_4_9_14_0_2_um_filter_39_13</name>
    <dbReference type="NCBI Taxonomy" id="1974839"/>
    <lineage>
        <taxon>Bacteria</taxon>
        <taxon>Candidatus Roizmaniibacteriota</taxon>
    </lineage>
</organism>
<protein>
    <submittedName>
        <fullName evidence="2">Uncharacterized protein</fullName>
    </submittedName>
</protein>
<comment type="caution">
    <text evidence="2">The sequence shown here is derived from an EMBL/GenBank/DDBJ whole genome shotgun (WGS) entry which is preliminary data.</text>
</comment>
<sequence length="438" mass="49513">METNTQVTLKEVKTTRFNYSILAIIVLIAVVIGETWYISNLRNIIKLSPSKQTNAPNLENLISIKGVVRTAGLSGEEKEKVGLSDVNFQITNIEDSTQYETNGYFLKKDNLERLVGKCVQIIGTIPNEWSDEKIKESYDFRRFVFEYHRIALIPTKIVELNYSSCQPYHDLDTEGNTQLQGTIVRNQRGSPFIDNDYEIRLVKPTLSVLGFENIPQDFKLIIKPAKNSVWPNIESQIGKETIIVGYVNKSGYAKGDNLGHFSVTGVRPLFSNRNVPASILPEQVDKTYTFNGIEYAIFQKGSMNVVKPGDTSGILYANKDNNTWKIFTRVKELSKSKNNPYLMDYQNGKLYVLVVDTNGAGSGEGIGKLMSLTSGSITWNLESCFYYGWSQERFYEIVSTTKNLPEAIRKYIASLPQNMSTLSSDSKKHCNDFQLIQD</sequence>